<reference evidence="2" key="1">
    <citation type="journal article" date="2014" name="Int. J. Syst. Evol. Microbiol.">
        <title>Complete genome sequence of Corynebacterium casei LMG S-19264T (=DSM 44701T), isolated from a smear-ripened cheese.</title>
        <authorList>
            <consortium name="US DOE Joint Genome Institute (JGI-PGF)"/>
            <person name="Walter F."/>
            <person name="Albersmeier A."/>
            <person name="Kalinowski J."/>
            <person name="Ruckert C."/>
        </authorList>
    </citation>
    <scope>NUCLEOTIDE SEQUENCE</scope>
    <source>
        <strain evidence="2">CGMCC 1.12919</strain>
    </source>
</reference>
<proteinExistence type="predicted"/>
<comment type="caution">
    <text evidence="2">The sequence shown here is derived from an EMBL/GenBank/DDBJ whole genome shotgun (WGS) entry which is preliminary data.</text>
</comment>
<dbReference type="Proteomes" id="UP000637002">
    <property type="component" value="Unassembled WGS sequence"/>
</dbReference>
<evidence type="ECO:0000256" key="1">
    <source>
        <dbReference type="SAM" id="MobiDB-lite"/>
    </source>
</evidence>
<feature type="region of interest" description="Disordered" evidence="1">
    <location>
        <begin position="1"/>
        <end position="64"/>
    </location>
</feature>
<evidence type="ECO:0000313" key="2">
    <source>
        <dbReference type="EMBL" id="GGC79923.1"/>
    </source>
</evidence>
<feature type="compositionally biased region" description="Basic and acidic residues" evidence="1">
    <location>
        <begin position="44"/>
        <end position="64"/>
    </location>
</feature>
<dbReference type="AlphaFoldDB" id="A0A916UP87"/>
<keyword evidence="3" id="KW-1185">Reference proteome</keyword>
<reference evidence="2" key="2">
    <citation type="submission" date="2020-09" db="EMBL/GenBank/DDBJ databases">
        <authorList>
            <person name="Sun Q."/>
            <person name="Zhou Y."/>
        </authorList>
    </citation>
    <scope>NUCLEOTIDE SEQUENCE</scope>
    <source>
        <strain evidence="2">CGMCC 1.12919</strain>
    </source>
</reference>
<sequence>MPGPNKPATEQPATDLERHADELLDEALEESFPASDPPAIPSLHDLERQRRAERATPAARDRKP</sequence>
<evidence type="ECO:0000313" key="3">
    <source>
        <dbReference type="Proteomes" id="UP000637002"/>
    </source>
</evidence>
<accession>A0A916UP87</accession>
<name>A0A916UP87_9HYPH</name>
<organism evidence="2 3">
    <name type="scientific">Chelatococcus reniformis</name>
    <dbReference type="NCBI Taxonomy" id="1494448"/>
    <lineage>
        <taxon>Bacteria</taxon>
        <taxon>Pseudomonadati</taxon>
        <taxon>Pseudomonadota</taxon>
        <taxon>Alphaproteobacteria</taxon>
        <taxon>Hyphomicrobiales</taxon>
        <taxon>Chelatococcaceae</taxon>
        <taxon>Chelatococcus</taxon>
    </lineage>
</organism>
<protein>
    <submittedName>
        <fullName evidence="2">Uncharacterized protein</fullName>
    </submittedName>
</protein>
<dbReference type="RefSeq" id="WP_188611185.1">
    <property type="nucleotide sequence ID" value="NZ_BMGG01000008.1"/>
</dbReference>
<gene>
    <name evidence="2" type="ORF">GCM10010994_42430</name>
</gene>
<dbReference type="EMBL" id="BMGG01000008">
    <property type="protein sequence ID" value="GGC79923.1"/>
    <property type="molecule type" value="Genomic_DNA"/>
</dbReference>